<dbReference type="SUPFAM" id="SSF102114">
    <property type="entry name" value="Radical SAM enzymes"/>
    <property type="match status" value="1"/>
</dbReference>
<dbReference type="GO" id="GO:0051536">
    <property type="term" value="F:iron-sulfur cluster binding"/>
    <property type="evidence" value="ECO:0007669"/>
    <property type="project" value="UniProtKB-KW"/>
</dbReference>
<evidence type="ECO:0000256" key="3">
    <source>
        <dbReference type="ARBA" id="ARBA00022723"/>
    </source>
</evidence>
<dbReference type="PROSITE" id="PS51918">
    <property type="entry name" value="RADICAL_SAM"/>
    <property type="match status" value="1"/>
</dbReference>
<dbReference type="PANTHER" id="PTHR43409:SF4">
    <property type="entry name" value="RADICAL SAM SUPERFAMILY PROTEIN"/>
    <property type="match status" value="1"/>
</dbReference>
<keyword evidence="5" id="KW-0411">Iron-sulfur</keyword>
<dbReference type="InterPro" id="IPR051198">
    <property type="entry name" value="BchE-like"/>
</dbReference>
<dbReference type="InterPro" id="IPR007197">
    <property type="entry name" value="rSAM"/>
</dbReference>
<dbReference type="Gene3D" id="3.20.20.70">
    <property type="entry name" value="Aldolase class I"/>
    <property type="match status" value="1"/>
</dbReference>
<proteinExistence type="predicted"/>
<comment type="cofactor">
    <cofactor evidence="1">
        <name>[4Fe-4S] cluster</name>
        <dbReference type="ChEBI" id="CHEBI:49883"/>
    </cofactor>
</comment>
<evidence type="ECO:0000256" key="5">
    <source>
        <dbReference type="ARBA" id="ARBA00023014"/>
    </source>
</evidence>
<name>A0A445MRK5_9BACT</name>
<gene>
    <name evidence="7" type="ORF">PITCH_A1150121</name>
</gene>
<dbReference type="GO" id="GO:0003824">
    <property type="term" value="F:catalytic activity"/>
    <property type="evidence" value="ECO:0007669"/>
    <property type="project" value="InterPro"/>
</dbReference>
<keyword evidence="3" id="KW-0479">Metal-binding</keyword>
<dbReference type="CDD" id="cd01335">
    <property type="entry name" value="Radical_SAM"/>
    <property type="match status" value="1"/>
</dbReference>
<accession>A0A445MRK5</accession>
<protein>
    <recommendedName>
        <fullName evidence="6">Radical SAM core domain-containing protein</fullName>
    </recommendedName>
</protein>
<organism evidence="7">
    <name type="scientific">uncultured Desulfobacterium sp</name>
    <dbReference type="NCBI Taxonomy" id="201089"/>
    <lineage>
        <taxon>Bacteria</taxon>
        <taxon>Pseudomonadati</taxon>
        <taxon>Thermodesulfobacteriota</taxon>
        <taxon>Desulfobacteria</taxon>
        <taxon>Desulfobacterales</taxon>
        <taxon>Desulfobacteriaceae</taxon>
        <taxon>Desulfobacterium</taxon>
        <taxon>environmental samples</taxon>
    </lineage>
</organism>
<evidence type="ECO:0000256" key="2">
    <source>
        <dbReference type="ARBA" id="ARBA00022691"/>
    </source>
</evidence>
<dbReference type="EMBL" id="OJIN01000019">
    <property type="protein sequence ID" value="SPD72086.1"/>
    <property type="molecule type" value="Genomic_DNA"/>
</dbReference>
<evidence type="ECO:0000313" key="7">
    <source>
        <dbReference type="EMBL" id="SPD72086.1"/>
    </source>
</evidence>
<dbReference type="SFLD" id="SFLDG01095">
    <property type="entry name" value="Uncharacterised_Radical_SAM_Su"/>
    <property type="match status" value="1"/>
</dbReference>
<sequence>MKLSEMSFEIGAIRPPSEGGSNSLLLRLTRNCPWSRCRFCYGIMYGREKFELRSVEEIKADIDTVKTIADQISLVSWELGYAGELNHQVASAMVNRDPALRLSECFVMVFNWLYSGAKTVFLQDANSLAMPTAKLIEAINYLKEKFPGITRITTYARSKTLAKKPLNKLKALRQAGLTRIHVGLETGDDELLRRVEKGVTSEEHIIAGKRAKEAGFELSEYVMIDLGGRARYREHAENTARVLNEINPDFIRLRPLRLIPGVPMLDDYEKGELVLSSPHERLEELKIFVRRLNFTGRLCFDHFLNAWYRDGTRSRTLFSQDYSGYKFPEQKAEVLALIDEGLRVDESAHLHYKEIMGMNTI</sequence>
<dbReference type="SMART" id="SM00729">
    <property type="entry name" value="Elp3"/>
    <property type="match status" value="1"/>
</dbReference>
<evidence type="ECO:0000256" key="4">
    <source>
        <dbReference type="ARBA" id="ARBA00023004"/>
    </source>
</evidence>
<dbReference type="GO" id="GO:0046872">
    <property type="term" value="F:metal ion binding"/>
    <property type="evidence" value="ECO:0007669"/>
    <property type="project" value="UniProtKB-KW"/>
</dbReference>
<keyword evidence="2" id="KW-0949">S-adenosyl-L-methionine</keyword>
<dbReference type="PANTHER" id="PTHR43409">
    <property type="entry name" value="ANAEROBIC MAGNESIUM-PROTOPORPHYRIN IX MONOMETHYL ESTER CYCLASE-RELATED"/>
    <property type="match status" value="1"/>
</dbReference>
<reference evidence="7" key="1">
    <citation type="submission" date="2018-01" db="EMBL/GenBank/DDBJ databases">
        <authorList>
            <person name="Regsiter A."/>
            <person name="William W."/>
        </authorList>
    </citation>
    <scope>NUCLEOTIDE SEQUENCE</scope>
    <source>
        <strain evidence="7">TRIP AH-1</strain>
    </source>
</reference>
<evidence type="ECO:0000259" key="6">
    <source>
        <dbReference type="PROSITE" id="PS51918"/>
    </source>
</evidence>
<dbReference type="InterPro" id="IPR013785">
    <property type="entry name" value="Aldolase_TIM"/>
</dbReference>
<dbReference type="AlphaFoldDB" id="A0A445MRK5"/>
<dbReference type="InterPro" id="IPR058240">
    <property type="entry name" value="rSAM_sf"/>
</dbReference>
<evidence type="ECO:0000256" key="1">
    <source>
        <dbReference type="ARBA" id="ARBA00001966"/>
    </source>
</evidence>
<keyword evidence="4" id="KW-0408">Iron</keyword>
<dbReference type="InterPro" id="IPR006638">
    <property type="entry name" value="Elp3/MiaA/NifB-like_rSAM"/>
</dbReference>
<dbReference type="Pfam" id="PF04055">
    <property type="entry name" value="Radical_SAM"/>
    <property type="match status" value="1"/>
</dbReference>
<dbReference type="SFLD" id="SFLDS00029">
    <property type="entry name" value="Radical_SAM"/>
    <property type="match status" value="1"/>
</dbReference>
<feature type="domain" description="Radical SAM core" evidence="6">
    <location>
        <begin position="18"/>
        <end position="297"/>
    </location>
</feature>